<dbReference type="RefSeq" id="WP_184839978.1">
    <property type="nucleotide sequence ID" value="NZ_JACHMN010000002.1"/>
</dbReference>
<feature type="region of interest" description="Disordered" evidence="1">
    <location>
        <begin position="31"/>
        <end position="64"/>
    </location>
</feature>
<name>A0A841BYI4_9ACTN</name>
<proteinExistence type="predicted"/>
<accession>A0A841BYI4</accession>
<sequence length="192" mass="20111">MLRVDHYRRLAFTVIGTALLGAGPAGCISGPATDTSAPPSPSHAARPAASATVPAAGPTRQPPRIRSVTVTPERITVLDCGRPSAPERPVVTVAVTSPDYQPGEYVVRLSFGVADSSYQGDVKMAFDRDRQAYVFTLPPIEEMAFGGKPKPVQMFAVIQGLPGTGEWEMPVSALITHESVCGGTIANTASGH</sequence>
<dbReference type="EMBL" id="JACHMN010000002">
    <property type="protein sequence ID" value="MBB5871731.1"/>
    <property type="molecule type" value="Genomic_DNA"/>
</dbReference>
<evidence type="ECO:0000313" key="3">
    <source>
        <dbReference type="Proteomes" id="UP000587527"/>
    </source>
</evidence>
<protein>
    <submittedName>
        <fullName evidence="2">Uncharacterized protein</fullName>
    </submittedName>
</protein>
<dbReference type="Proteomes" id="UP000587527">
    <property type="component" value="Unassembled WGS sequence"/>
</dbReference>
<feature type="compositionally biased region" description="Low complexity" evidence="1">
    <location>
        <begin position="31"/>
        <end position="59"/>
    </location>
</feature>
<reference evidence="2 3" key="1">
    <citation type="submission" date="2020-08" db="EMBL/GenBank/DDBJ databases">
        <title>Sequencing the genomes of 1000 actinobacteria strains.</title>
        <authorList>
            <person name="Klenk H.-P."/>
        </authorList>
    </citation>
    <scope>NUCLEOTIDE SEQUENCE [LARGE SCALE GENOMIC DNA]</scope>
    <source>
        <strain evidence="2 3">DSM 45362</strain>
    </source>
</reference>
<gene>
    <name evidence="2" type="ORF">F4553_005110</name>
</gene>
<comment type="caution">
    <text evidence="2">The sequence shown here is derived from an EMBL/GenBank/DDBJ whole genome shotgun (WGS) entry which is preliminary data.</text>
</comment>
<evidence type="ECO:0000313" key="2">
    <source>
        <dbReference type="EMBL" id="MBB5871731.1"/>
    </source>
</evidence>
<dbReference type="AlphaFoldDB" id="A0A841BYI4"/>
<keyword evidence="3" id="KW-1185">Reference proteome</keyword>
<organism evidence="2 3">
    <name type="scientific">Allocatelliglobosispora scoriae</name>
    <dbReference type="NCBI Taxonomy" id="643052"/>
    <lineage>
        <taxon>Bacteria</taxon>
        <taxon>Bacillati</taxon>
        <taxon>Actinomycetota</taxon>
        <taxon>Actinomycetes</taxon>
        <taxon>Micromonosporales</taxon>
        <taxon>Micromonosporaceae</taxon>
        <taxon>Allocatelliglobosispora</taxon>
    </lineage>
</organism>
<evidence type="ECO:0000256" key="1">
    <source>
        <dbReference type="SAM" id="MobiDB-lite"/>
    </source>
</evidence>